<keyword evidence="14" id="KW-1185">Reference proteome</keyword>
<sequence length="387" mass="43848">MVGAIKPRDLPSFHAVGFQDRVKFVKQLYESVSKFYKNNPLTQQKLVRKCQFLEYKIAKLSKTSQNYKFKLGLLLRDIQKHKGNFRKFEANIFPTEDKSSSTLPKLDSKDPKVYERLLNLVSTEKVLLESGYITSVPVKSELLMDPKTASLSKYADCARCTLKFDKTDIMKDAVCKYHKDKGNFQSGVRVYSCCGVQEGCSLSNHHVFKGATPLDLLEISDFVNTQEVDGEYNVLALDCEMGYTSLGFELIRLTIVEFFSENIVYDKIVQPIGEIIDLNTDFSGVSKIDCILDPTFVNAREEYITPKLINKNSLLIGHGLENDLNVMRLVHDKVIDTAILFAKDLKYKPSLKNLTFLELSKRIQVGEHDSSEDAIAALQIVKKKIAV</sequence>
<dbReference type="EMBL" id="LPNM01000003">
    <property type="protein sequence ID" value="OEJ91013.1"/>
    <property type="molecule type" value="Genomic_DNA"/>
</dbReference>
<dbReference type="GO" id="GO:0006364">
    <property type="term" value="P:rRNA processing"/>
    <property type="evidence" value="ECO:0007669"/>
    <property type="project" value="UniProtKB-KW"/>
</dbReference>
<dbReference type="GO" id="GO:0010629">
    <property type="term" value="P:negative regulation of gene expression"/>
    <property type="evidence" value="ECO:0007669"/>
    <property type="project" value="UniProtKB-ARBA"/>
</dbReference>
<dbReference type="Proteomes" id="UP000095728">
    <property type="component" value="Unassembled WGS sequence"/>
</dbReference>
<dbReference type="CDD" id="cd06145">
    <property type="entry name" value="REX1_like"/>
    <property type="match status" value="1"/>
</dbReference>
<dbReference type="OrthoDB" id="3996471at2759"/>
<evidence type="ECO:0000256" key="11">
    <source>
        <dbReference type="ARBA" id="ARBA00039985"/>
    </source>
</evidence>
<organism evidence="13 14">
    <name type="scientific">Hanseniaspora osmophila</name>
    <dbReference type="NCBI Taxonomy" id="56408"/>
    <lineage>
        <taxon>Eukaryota</taxon>
        <taxon>Fungi</taxon>
        <taxon>Dikarya</taxon>
        <taxon>Ascomycota</taxon>
        <taxon>Saccharomycotina</taxon>
        <taxon>Saccharomycetes</taxon>
        <taxon>Saccharomycodales</taxon>
        <taxon>Saccharomycodaceae</taxon>
        <taxon>Hanseniaspora</taxon>
    </lineage>
</organism>
<evidence type="ECO:0000313" key="13">
    <source>
        <dbReference type="EMBL" id="OEJ91013.1"/>
    </source>
</evidence>
<keyword evidence="6" id="KW-0540">Nuclease</keyword>
<comment type="caution">
    <text evidence="13">The sequence shown here is derived from an EMBL/GenBank/DDBJ whole genome shotgun (WGS) entry which is preliminary data.</text>
</comment>
<dbReference type="InParanoid" id="A0A1E5RWC1"/>
<dbReference type="InterPro" id="IPR036397">
    <property type="entry name" value="RNaseH_sf"/>
</dbReference>
<reference evidence="14" key="1">
    <citation type="journal article" date="2016" name="Genome Announc.">
        <title>Genome sequences of three species of Hanseniaspora isolated from spontaneous wine fermentations.</title>
        <authorList>
            <person name="Sternes P.R."/>
            <person name="Lee D."/>
            <person name="Kutyna D.R."/>
            <person name="Borneman A.R."/>
        </authorList>
    </citation>
    <scope>NUCLEOTIDE SEQUENCE [LARGE SCALE GENOMIC DNA]</scope>
    <source>
        <strain evidence="14">AWRI3579</strain>
    </source>
</reference>
<comment type="function">
    <text evidence="10">3' to 5' exoribonuclease required for proper 3' end maturation of MRP RNA and of the U5L snRNA.</text>
</comment>
<evidence type="ECO:0000256" key="2">
    <source>
        <dbReference type="ARBA" id="ARBA00004496"/>
    </source>
</evidence>
<dbReference type="PANTHER" id="PTHR12801:SF118">
    <property type="entry name" value="RNA EXONUCLEASE 3"/>
    <property type="match status" value="1"/>
</dbReference>
<evidence type="ECO:0000259" key="12">
    <source>
        <dbReference type="SMART" id="SM00479"/>
    </source>
</evidence>
<dbReference type="SUPFAM" id="SSF53098">
    <property type="entry name" value="Ribonuclease H-like"/>
    <property type="match status" value="1"/>
</dbReference>
<evidence type="ECO:0000256" key="4">
    <source>
        <dbReference type="ARBA" id="ARBA00022490"/>
    </source>
</evidence>
<dbReference type="GO" id="GO:0003676">
    <property type="term" value="F:nucleic acid binding"/>
    <property type="evidence" value="ECO:0007669"/>
    <property type="project" value="InterPro"/>
</dbReference>
<keyword evidence="7" id="KW-0378">Hydrolase</keyword>
<dbReference type="GO" id="GO:0005634">
    <property type="term" value="C:nucleus"/>
    <property type="evidence" value="ECO:0007669"/>
    <property type="project" value="UniProtKB-SubCell"/>
</dbReference>
<evidence type="ECO:0000256" key="5">
    <source>
        <dbReference type="ARBA" id="ARBA00022552"/>
    </source>
</evidence>
<dbReference type="GO" id="GO:0004527">
    <property type="term" value="F:exonuclease activity"/>
    <property type="evidence" value="ECO:0007669"/>
    <property type="project" value="UniProtKB-KW"/>
</dbReference>
<dbReference type="STRING" id="56408.A0A1E5RWC1"/>
<dbReference type="PANTHER" id="PTHR12801">
    <property type="entry name" value="RNA EXONUCLEASE REXO1 / RECO3 FAMILY MEMBER-RELATED"/>
    <property type="match status" value="1"/>
</dbReference>
<dbReference type="InterPro" id="IPR047021">
    <property type="entry name" value="REXO1/3/4-like"/>
</dbReference>
<dbReference type="GO" id="GO:0005737">
    <property type="term" value="C:cytoplasm"/>
    <property type="evidence" value="ECO:0007669"/>
    <property type="project" value="UniProtKB-SubCell"/>
</dbReference>
<evidence type="ECO:0000256" key="3">
    <source>
        <dbReference type="ARBA" id="ARBA00006357"/>
    </source>
</evidence>
<dbReference type="AlphaFoldDB" id="A0A1E5RWC1"/>
<dbReference type="InterPro" id="IPR034922">
    <property type="entry name" value="REX1-like_exo"/>
</dbReference>
<dbReference type="InterPro" id="IPR012337">
    <property type="entry name" value="RNaseH-like_sf"/>
</dbReference>
<dbReference type="InterPro" id="IPR013520">
    <property type="entry name" value="Ribonucl_H"/>
</dbReference>
<evidence type="ECO:0000256" key="10">
    <source>
        <dbReference type="ARBA" id="ARBA00037201"/>
    </source>
</evidence>
<protein>
    <recommendedName>
        <fullName evidence="11">RNA exonuclease 3</fullName>
    </recommendedName>
</protein>
<name>A0A1E5RWC1_9ASCO</name>
<dbReference type="Gene3D" id="3.30.420.10">
    <property type="entry name" value="Ribonuclease H-like superfamily/Ribonuclease H"/>
    <property type="match status" value="1"/>
</dbReference>
<evidence type="ECO:0000256" key="9">
    <source>
        <dbReference type="ARBA" id="ARBA00023242"/>
    </source>
</evidence>
<dbReference type="FunFam" id="3.30.420.10:FF:000031">
    <property type="entry name" value="RNA exonuclease 1"/>
    <property type="match status" value="1"/>
</dbReference>
<evidence type="ECO:0000256" key="8">
    <source>
        <dbReference type="ARBA" id="ARBA00022839"/>
    </source>
</evidence>
<accession>A0A1E5RWC1</accession>
<keyword evidence="4" id="KW-0963">Cytoplasm</keyword>
<keyword evidence="5" id="KW-0698">rRNA processing</keyword>
<gene>
    <name evidence="13" type="ORF">AWRI3579_g358</name>
</gene>
<evidence type="ECO:0000256" key="7">
    <source>
        <dbReference type="ARBA" id="ARBA00022801"/>
    </source>
</evidence>
<evidence type="ECO:0000313" key="14">
    <source>
        <dbReference type="Proteomes" id="UP000095728"/>
    </source>
</evidence>
<proteinExistence type="inferred from homology"/>
<feature type="domain" description="Exonuclease" evidence="12">
    <location>
        <begin position="233"/>
        <end position="387"/>
    </location>
</feature>
<keyword evidence="9" id="KW-0539">Nucleus</keyword>
<keyword evidence="8 13" id="KW-0269">Exonuclease</keyword>
<evidence type="ECO:0000256" key="6">
    <source>
        <dbReference type="ARBA" id="ARBA00022722"/>
    </source>
</evidence>
<dbReference type="FunCoup" id="A0A1E5RWC1">
    <property type="interactions" value="97"/>
</dbReference>
<comment type="subcellular location">
    <subcellularLocation>
        <location evidence="2">Cytoplasm</location>
    </subcellularLocation>
    <subcellularLocation>
        <location evidence="1">Nucleus</location>
    </subcellularLocation>
</comment>
<comment type="similarity">
    <text evidence="3">Belongs to the REXO1/REXO3 family.</text>
</comment>
<evidence type="ECO:0000256" key="1">
    <source>
        <dbReference type="ARBA" id="ARBA00004123"/>
    </source>
</evidence>
<dbReference type="SMART" id="SM00479">
    <property type="entry name" value="EXOIII"/>
    <property type="match status" value="1"/>
</dbReference>